<keyword evidence="3" id="KW-1185">Reference proteome</keyword>
<evidence type="ECO:0000259" key="1">
    <source>
        <dbReference type="Pfam" id="PF13280"/>
    </source>
</evidence>
<sequence length="326" mass="38259">MNNLEPKKLALLRMLQIYEEYTDCDHTLTQEEMSKKLENEYGISIDRKTISRNISLLREAGYEIEQGKVGTYLGERAFADAEIRTLIDSVLSSKYIPSKYSKDLIDKLCALTSKHFSSHVKHIHSVKNWNKTDNQSLFYNVELIDEAINKKKQLNFDYNKYGIDKKFHKTANHQVSPYQLIIHNQRYYLMAQNEKYKSLIYYRLDHITNMTITDEKLEPITSVKGYEKGISYKDISSQLPYMYSDTPERVEFIAESHLIDDIIEWFGKDLTVTCIDDNHIKVSLMVSKQAMSIWALQYCQYMEITKPKDLRENVKNALIHAAEKYK</sequence>
<reference evidence="2 3" key="1">
    <citation type="submission" date="2017-02" db="EMBL/GenBank/DDBJ databases">
        <authorList>
            <person name="Peterson S.W."/>
        </authorList>
    </citation>
    <scope>NUCLEOTIDE SEQUENCE [LARGE SCALE GENOMIC DNA]</scope>
    <source>
        <strain evidence="2 3">ATCC 35992</strain>
    </source>
</reference>
<dbReference type="STRING" id="39495.SAMN02745111_01152"/>
<evidence type="ECO:0000313" key="2">
    <source>
        <dbReference type="EMBL" id="SKA65643.1"/>
    </source>
</evidence>
<dbReference type="PROSITE" id="PS52050">
    <property type="entry name" value="WYL"/>
    <property type="match status" value="1"/>
</dbReference>
<dbReference type="EMBL" id="FUXZ01000006">
    <property type="protein sequence ID" value="SKA65643.1"/>
    <property type="molecule type" value="Genomic_DNA"/>
</dbReference>
<keyword evidence="2" id="KW-0238">DNA-binding</keyword>
<gene>
    <name evidence="2" type="ORF">SAMN02745111_01152</name>
</gene>
<name>A0A1T4VL40_9FIRM</name>
<dbReference type="PANTHER" id="PTHR34580:SF1">
    <property type="entry name" value="PROTEIN PAFC"/>
    <property type="match status" value="1"/>
</dbReference>
<organism evidence="2 3">
    <name type="scientific">Eubacterium uniforme</name>
    <dbReference type="NCBI Taxonomy" id="39495"/>
    <lineage>
        <taxon>Bacteria</taxon>
        <taxon>Bacillati</taxon>
        <taxon>Bacillota</taxon>
        <taxon>Clostridia</taxon>
        <taxon>Eubacteriales</taxon>
        <taxon>Eubacteriaceae</taxon>
        <taxon>Eubacterium</taxon>
    </lineage>
</organism>
<dbReference type="InterPro" id="IPR026881">
    <property type="entry name" value="WYL_dom"/>
</dbReference>
<dbReference type="OrthoDB" id="9772503at2"/>
<accession>A0A1T4VL40</accession>
<feature type="domain" description="WYL" evidence="1">
    <location>
        <begin position="141"/>
        <end position="211"/>
    </location>
</feature>
<dbReference type="GO" id="GO:0003677">
    <property type="term" value="F:DNA binding"/>
    <property type="evidence" value="ECO:0007669"/>
    <property type="project" value="UniProtKB-KW"/>
</dbReference>
<dbReference type="AlphaFoldDB" id="A0A1T4VL40"/>
<dbReference type="InterPro" id="IPR051534">
    <property type="entry name" value="CBASS_pafABC_assoc_protein"/>
</dbReference>
<protein>
    <submittedName>
        <fullName evidence="2">Predicted DNA-binding transcriptional regulator YafY, contains an HTH and WYL domains</fullName>
    </submittedName>
</protein>
<dbReference type="Proteomes" id="UP000190814">
    <property type="component" value="Unassembled WGS sequence"/>
</dbReference>
<dbReference type="PANTHER" id="PTHR34580">
    <property type="match status" value="1"/>
</dbReference>
<proteinExistence type="predicted"/>
<evidence type="ECO:0000313" key="3">
    <source>
        <dbReference type="Proteomes" id="UP000190814"/>
    </source>
</evidence>
<dbReference type="Pfam" id="PF13280">
    <property type="entry name" value="WYL"/>
    <property type="match status" value="1"/>
</dbReference>